<feature type="coiled-coil region" evidence="8">
    <location>
        <begin position="296"/>
        <end position="323"/>
    </location>
</feature>
<dbReference type="PANTHER" id="PTHR22770:SF47">
    <property type="entry name" value="E3 UBIQUITIN-PROTEIN LIGASE RNF216"/>
    <property type="match status" value="1"/>
</dbReference>
<dbReference type="GeneID" id="4988221"/>
<comment type="pathway">
    <text evidence="1">Protein modification; protein ubiquitination.</text>
</comment>
<dbReference type="InterPro" id="IPR047544">
    <property type="entry name" value="RING-HC_RBR_RNF216"/>
</dbReference>
<evidence type="ECO:0000313" key="11">
    <source>
        <dbReference type="RefSeq" id="XP_059602600.1"/>
    </source>
</evidence>
<keyword evidence="6" id="KW-0833">Ubl conjugation pathway</keyword>
<accession>A0AAJ8E082</accession>
<dbReference type="GO" id="GO:0008270">
    <property type="term" value="F:zinc ion binding"/>
    <property type="evidence" value="ECO:0007669"/>
    <property type="project" value="UniProtKB-KW"/>
</dbReference>
<feature type="compositionally biased region" description="Pro residues" evidence="9">
    <location>
        <begin position="639"/>
        <end position="658"/>
    </location>
</feature>
<dbReference type="GO" id="GO:0016740">
    <property type="term" value="F:transferase activity"/>
    <property type="evidence" value="ECO:0007669"/>
    <property type="project" value="UniProtKB-KW"/>
</dbReference>
<reference evidence="11" key="2">
    <citation type="submission" date="2025-08" db="UniProtKB">
        <authorList>
            <consortium name="RefSeq"/>
        </authorList>
    </citation>
    <scope>IDENTIFICATION</scope>
</reference>
<feature type="compositionally biased region" description="Basic and acidic residues" evidence="9">
    <location>
        <begin position="86"/>
        <end position="95"/>
    </location>
</feature>
<dbReference type="SUPFAM" id="SSF57850">
    <property type="entry name" value="RING/U-box"/>
    <property type="match status" value="1"/>
</dbReference>
<dbReference type="InterPro" id="IPR047546">
    <property type="entry name" value="Rcat_RBR_RNF216"/>
</dbReference>
<gene>
    <name evidence="11" type="ORF">An15g06200</name>
</gene>
<keyword evidence="7" id="KW-0862">Zinc</keyword>
<reference evidence="11" key="1">
    <citation type="submission" date="2025-02" db="EMBL/GenBank/DDBJ databases">
        <authorList>
            <consortium name="NCBI Genome Project"/>
        </authorList>
    </citation>
    <scope>NUCLEOTIDE SEQUENCE</scope>
</reference>
<keyword evidence="5" id="KW-0863">Zinc-finger</keyword>
<evidence type="ECO:0000256" key="1">
    <source>
        <dbReference type="ARBA" id="ARBA00004906"/>
    </source>
</evidence>
<dbReference type="InterPro" id="IPR051628">
    <property type="entry name" value="LUBAC_E3_Ligases"/>
</dbReference>
<dbReference type="InterPro" id="IPR044066">
    <property type="entry name" value="TRIAD_supradom"/>
</dbReference>
<evidence type="ECO:0000256" key="6">
    <source>
        <dbReference type="ARBA" id="ARBA00022786"/>
    </source>
</evidence>
<dbReference type="KEGG" id="ang:An15g06200"/>
<dbReference type="PANTHER" id="PTHR22770">
    <property type="entry name" value="UBIQUITIN CONJUGATING ENZYME 7 INTERACTING PROTEIN-RELATED"/>
    <property type="match status" value="1"/>
</dbReference>
<keyword evidence="4" id="KW-0677">Repeat</keyword>
<dbReference type="AlphaFoldDB" id="A0AAJ8E082"/>
<keyword evidence="8" id="KW-0175">Coiled coil</keyword>
<dbReference type="Pfam" id="PF26200">
    <property type="entry name" value="Rcat_RNF216"/>
    <property type="match status" value="1"/>
</dbReference>
<protein>
    <recommendedName>
        <fullName evidence="10">RING-type domain-containing protein</fullName>
    </recommendedName>
</protein>
<dbReference type="InterPro" id="IPR047545">
    <property type="entry name" value="BRcat_RBR_RNF216"/>
</dbReference>
<dbReference type="PROSITE" id="PS51873">
    <property type="entry name" value="TRIAD"/>
    <property type="match status" value="1"/>
</dbReference>
<proteinExistence type="predicted"/>
<organism evidence="11">
    <name type="scientific">Aspergillus niger</name>
    <dbReference type="NCBI Taxonomy" id="5061"/>
    <lineage>
        <taxon>Eukaryota</taxon>
        <taxon>Fungi</taxon>
        <taxon>Dikarya</taxon>
        <taxon>Ascomycota</taxon>
        <taxon>Pezizomycotina</taxon>
        <taxon>Eurotiomycetes</taxon>
        <taxon>Eurotiomycetidae</taxon>
        <taxon>Eurotiales</taxon>
        <taxon>Aspergillaceae</taxon>
        <taxon>Aspergillus</taxon>
        <taxon>Aspergillus subgen. Circumdati</taxon>
    </lineage>
</organism>
<dbReference type="RefSeq" id="XP_059602600.1">
    <property type="nucleotide sequence ID" value="XM_059744750.1"/>
</dbReference>
<evidence type="ECO:0000256" key="4">
    <source>
        <dbReference type="ARBA" id="ARBA00022737"/>
    </source>
</evidence>
<sequence>MEGPNFTNPMYPSLPLRLGYMNHANADLTLDDNPALIWDLYGHGYYPLPDYDQPMKRQRQYSRDSSRSSKRSSNHESIISILDSDTDGKSRHESGIESGSSSRPSTIATTSTSSRSNTHSEAVYIDLTLEDELLWQITDIFPGISRQHVEELIERHKRPQAHQPALPLNALKESVIEDILQHPNYPMQEKVKKRKIEETEEEATIRYLRNIPQRGSRAYLQLATGLLAQEFEWMPLKHIRDVLTDKKELFSAYLTLHSQENEQTGKYTKLKSKRVSIAANLPQGDEEGPPRRKLKKKTLMTRKDVLRKKKEEQEAEIRNEEEHSRAGNLIECQCCYLDVPANRSLPCEGESVHLFCFTCIRKSAETQVGLMKYQVQCVDTSGCQAKFSRARLQEALGEGLMGKLDNLQQQDEIQQAGLIGLEACPFCEYKAIYPPVEEDREFVCKNPECEMVSCRLCQQESHIPRTCAEAKKEKGIPERHLVEEAMSKALIRPCPKCNVKIVKESGCNKMICSKCRTSMCYICKKDITREKYDHFGRPPTYCPNTDDPRLSLEEVEKAQKDTIDVILAQNPSLTEEELRVPDAEAAQSATNMPGVIPVHHNYVGYPRPGMPVGRANPPAVVRFDAPVGIGNGWGGQDWPPNPVGQPRNPPGGPAPPNVPVQKGQIPAPHGGTSASTTLSTRIYEAPTVTLIDNNDVPAPRLTRPRISGPYITLGNNSNQLFSVTQRCFLIPDFPTAIYTPASSEHEDKTNKQCPRY</sequence>
<feature type="region of interest" description="Disordered" evidence="9">
    <location>
        <begin position="630"/>
        <end position="675"/>
    </location>
</feature>
<dbReference type="CDD" id="cd16630">
    <property type="entry name" value="RING-HC_RBR_RNF216"/>
    <property type="match status" value="1"/>
</dbReference>
<dbReference type="CDD" id="cd20339">
    <property type="entry name" value="BRcat_RBR_RNF216"/>
    <property type="match status" value="1"/>
</dbReference>
<evidence type="ECO:0000256" key="9">
    <source>
        <dbReference type="SAM" id="MobiDB-lite"/>
    </source>
</evidence>
<dbReference type="CDD" id="cd20353">
    <property type="entry name" value="Rcat_RBR_RNF216"/>
    <property type="match status" value="1"/>
</dbReference>
<feature type="region of interest" description="Disordered" evidence="9">
    <location>
        <begin position="49"/>
        <end position="118"/>
    </location>
</feature>
<evidence type="ECO:0000256" key="8">
    <source>
        <dbReference type="SAM" id="Coils"/>
    </source>
</evidence>
<evidence type="ECO:0000256" key="3">
    <source>
        <dbReference type="ARBA" id="ARBA00022723"/>
    </source>
</evidence>
<keyword evidence="2" id="KW-0808">Transferase</keyword>
<feature type="compositionally biased region" description="Low complexity" evidence="9">
    <location>
        <begin position="96"/>
        <end position="118"/>
    </location>
</feature>
<evidence type="ECO:0000256" key="7">
    <source>
        <dbReference type="ARBA" id="ARBA00022833"/>
    </source>
</evidence>
<evidence type="ECO:0000256" key="2">
    <source>
        <dbReference type="ARBA" id="ARBA00022679"/>
    </source>
</evidence>
<dbReference type="Gene3D" id="1.20.120.1750">
    <property type="match status" value="1"/>
</dbReference>
<keyword evidence="3" id="KW-0479">Metal-binding</keyword>
<dbReference type="InterPro" id="IPR002867">
    <property type="entry name" value="IBR_dom"/>
</dbReference>
<dbReference type="SMART" id="SM00647">
    <property type="entry name" value="IBR"/>
    <property type="match status" value="2"/>
</dbReference>
<evidence type="ECO:0000259" key="10">
    <source>
        <dbReference type="PROSITE" id="PS51873"/>
    </source>
</evidence>
<feature type="domain" description="RING-type" evidence="10">
    <location>
        <begin position="328"/>
        <end position="546"/>
    </location>
</feature>
<name>A0AAJ8E082_ASPNG</name>
<evidence type="ECO:0000256" key="5">
    <source>
        <dbReference type="ARBA" id="ARBA00022771"/>
    </source>
</evidence>
<dbReference type="VEuPathDB" id="FungiDB:An15g06200"/>